<proteinExistence type="predicted"/>
<dbReference type="AlphaFoldDB" id="A0A4Y3QRE5"/>
<dbReference type="Proteomes" id="UP000319525">
    <property type="component" value="Unassembled WGS sequence"/>
</dbReference>
<sequence length="311" mass="33837">MYNQRLDTFIDAMSKSALDAEVSDLVLRLLKLMRSLDDLYESAEFYGRERTAMTELTVANVLGEALDDLRSALTAADDIEILGWVSLASRRIRKVIRGSADTVETVRDLAKLREDAVEISRSAQMLLDQYSITRQEAALKRTLESAEVAASAAEKAQESAGVTGSSSLSTHFDEYAKAERKAAEIFRALAIAGVVGALVAAVAFGPIDSGDWPHLTYRIATVAAVGTLAAYFARQAGQHRRVYNWAKSLEVQLKSFPAFIAPVPEAERGEVYRAFARRVLSAPPEKGIEGAEDSVGAAQLLDLVTVLAKRQ</sequence>
<keyword evidence="1" id="KW-0472">Membrane</keyword>
<keyword evidence="1" id="KW-0812">Transmembrane</keyword>
<gene>
    <name evidence="2" type="ORF">MTE01_25850</name>
</gene>
<feature type="transmembrane region" description="Helical" evidence="1">
    <location>
        <begin position="185"/>
        <end position="203"/>
    </location>
</feature>
<evidence type="ECO:0000313" key="3">
    <source>
        <dbReference type="Proteomes" id="UP000319525"/>
    </source>
</evidence>
<evidence type="ECO:0000256" key="1">
    <source>
        <dbReference type="SAM" id="Phobius"/>
    </source>
</evidence>
<keyword evidence="1" id="KW-1133">Transmembrane helix</keyword>
<dbReference type="GeneID" id="57145270"/>
<comment type="caution">
    <text evidence="2">The sequence shown here is derived from an EMBL/GenBank/DDBJ whole genome shotgun (WGS) entry which is preliminary data.</text>
</comment>
<evidence type="ECO:0000313" key="2">
    <source>
        <dbReference type="EMBL" id="GEB46640.1"/>
    </source>
</evidence>
<name>A0A4Y3QRE5_MICTE</name>
<feature type="transmembrane region" description="Helical" evidence="1">
    <location>
        <begin position="215"/>
        <end position="233"/>
    </location>
</feature>
<reference evidence="2 3" key="1">
    <citation type="submission" date="2019-06" db="EMBL/GenBank/DDBJ databases">
        <title>Whole genome shotgun sequence of Microbacterium testaceum NBRC 12675.</title>
        <authorList>
            <person name="Hosoyama A."/>
            <person name="Uohara A."/>
            <person name="Ohji S."/>
            <person name="Ichikawa N."/>
        </authorList>
    </citation>
    <scope>NUCLEOTIDE SEQUENCE [LARGE SCALE GENOMIC DNA]</scope>
    <source>
        <strain evidence="2 3">NBRC 12675</strain>
    </source>
</reference>
<protein>
    <submittedName>
        <fullName evidence="2">Uncharacterized protein</fullName>
    </submittedName>
</protein>
<accession>A0A4Y3QRE5</accession>
<organism evidence="2 3">
    <name type="scientific">Microbacterium testaceum</name>
    <name type="common">Aureobacterium testaceum</name>
    <name type="synonym">Brevibacterium testaceum</name>
    <dbReference type="NCBI Taxonomy" id="2033"/>
    <lineage>
        <taxon>Bacteria</taxon>
        <taxon>Bacillati</taxon>
        <taxon>Actinomycetota</taxon>
        <taxon>Actinomycetes</taxon>
        <taxon>Micrococcales</taxon>
        <taxon>Microbacteriaceae</taxon>
        <taxon>Microbacterium</taxon>
    </lineage>
</organism>
<dbReference type="OrthoDB" id="5126529at2"/>
<dbReference type="EMBL" id="BJML01000008">
    <property type="protein sequence ID" value="GEB46640.1"/>
    <property type="molecule type" value="Genomic_DNA"/>
</dbReference>
<dbReference type="RefSeq" id="WP_141377914.1">
    <property type="nucleotide sequence ID" value="NZ_BJML01000008.1"/>
</dbReference>